<comment type="caution">
    <text evidence="5">The sequence shown here is derived from an EMBL/GenBank/DDBJ whole genome shotgun (WGS) entry which is preliminary data.</text>
</comment>
<dbReference type="InterPro" id="IPR050498">
    <property type="entry name" value="Ycf3"/>
</dbReference>
<sequence>MSVAERRPFARCRSLAAPAARLGMALILLAALGCAAGPRRAASTSVPPQNVDAAVNAYTRGDCRESIRLFSATLHGQEHPALLNGLGMAQLQCRQARNAVDSLQRAVSLSPDSAALHTNLATAFFALGEYRKAEREFDAALRLDSANPEALVGKAGIMLRKKQPEKALKLLSQVSGNEAAAPEMLYDRALALYQMGLAADAESILQRYADVHPHDAEAQNALGVVTLGLKKLDQAKAHLDRAVALMPEQGIYYYNRGVVLKAKKDFPAAVEDYSRAIAFMPELAEAYVDRGDLRFLLREPEAGCKDLKKACDLGQCERFRKFQEAGRCRAEFWQ</sequence>
<dbReference type="RefSeq" id="WP_154513173.1">
    <property type="nucleotide sequence ID" value="NZ_VUMH01000022.1"/>
</dbReference>
<feature type="chain" id="PRO_5026777343" evidence="4">
    <location>
        <begin position="31"/>
        <end position="334"/>
    </location>
</feature>
<dbReference type="PANTHER" id="PTHR44858">
    <property type="entry name" value="TETRATRICOPEPTIDE REPEAT PROTEIN 6"/>
    <property type="match status" value="1"/>
</dbReference>
<feature type="signal peptide" evidence="4">
    <location>
        <begin position="1"/>
        <end position="30"/>
    </location>
</feature>
<dbReference type="SUPFAM" id="SSF48452">
    <property type="entry name" value="TPR-like"/>
    <property type="match status" value="1"/>
</dbReference>
<dbReference type="Gene3D" id="1.25.40.10">
    <property type="entry name" value="Tetratricopeptide repeat domain"/>
    <property type="match status" value="2"/>
</dbReference>
<organism evidence="5 6">
    <name type="scientific">Desulfovibrio porci</name>
    <dbReference type="NCBI Taxonomy" id="2605782"/>
    <lineage>
        <taxon>Bacteria</taxon>
        <taxon>Pseudomonadati</taxon>
        <taxon>Thermodesulfobacteriota</taxon>
        <taxon>Desulfovibrionia</taxon>
        <taxon>Desulfovibrionales</taxon>
        <taxon>Desulfovibrionaceae</taxon>
        <taxon>Desulfovibrio</taxon>
    </lineage>
</organism>
<feature type="repeat" description="TPR" evidence="3">
    <location>
        <begin position="114"/>
        <end position="147"/>
    </location>
</feature>
<dbReference type="EMBL" id="VUMH01000022">
    <property type="protein sequence ID" value="MSS29101.1"/>
    <property type="molecule type" value="Genomic_DNA"/>
</dbReference>
<keyword evidence="6" id="KW-1185">Reference proteome</keyword>
<evidence type="ECO:0000313" key="5">
    <source>
        <dbReference type="EMBL" id="MSS29101.1"/>
    </source>
</evidence>
<dbReference type="SMART" id="SM00028">
    <property type="entry name" value="TPR"/>
    <property type="match status" value="5"/>
</dbReference>
<dbReference type="InterPro" id="IPR019734">
    <property type="entry name" value="TPR_rpt"/>
</dbReference>
<dbReference type="PROSITE" id="PS51257">
    <property type="entry name" value="PROKAR_LIPOPROTEIN"/>
    <property type="match status" value="1"/>
</dbReference>
<name>A0A6L5XQE8_9BACT</name>
<reference evidence="5 6" key="1">
    <citation type="submission" date="2019-09" db="EMBL/GenBank/DDBJ databases">
        <title>In-depth cultivation of the pig gut microbiome towards novel bacterial diversity and tailored functional studies.</title>
        <authorList>
            <person name="Wylensek D."/>
            <person name="Hitch T.C.A."/>
            <person name="Clavel T."/>
        </authorList>
    </citation>
    <scope>NUCLEOTIDE SEQUENCE [LARGE SCALE GENOMIC DNA]</scope>
    <source>
        <strain evidence="5 6">PG-178-WT-4</strain>
    </source>
</reference>
<accession>A0A6L5XQE8</accession>
<dbReference type="Proteomes" id="UP000477488">
    <property type="component" value="Unassembled WGS sequence"/>
</dbReference>
<protein>
    <submittedName>
        <fullName evidence="5">Tetratricopeptide repeat protein</fullName>
    </submittedName>
</protein>
<dbReference type="Pfam" id="PF13432">
    <property type="entry name" value="TPR_16"/>
    <property type="match status" value="2"/>
</dbReference>
<dbReference type="PROSITE" id="PS50005">
    <property type="entry name" value="TPR"/>
    <property type="match status" value="4"/>
</dbReference>
<dbReference type="AlphaFoldDB" id="A0A6L5XQE8"/>
<feature type="repeat" description="TPR" evidence="3">
    <location>
        <begin position="250"/>
        <end position="283"/>
    </location>
</feature>
<keyword evidence="4" id="KW-0732">Signal</keyword>
<evidence type="ECO:0000313" key="6">
    <source>
        <dbReference type="Proteomes" id="UP000477488"/>
    </source>
</evidence>
<evidence type="ECO:0000256" key="1">
    <source>
        <dbReference type="ARBA" id="ARBA00022737"/>
    </source>
</evidence>
<keyword evidence="2 3" id="KW-0802">TPR repeat</keyword>
<evidence type="ECO:0000256" key="3">
    <source>
        <dbReference type="PROSITE-ProRule" id="PRU00339"/>
    </source>
</evidence>
<gene>
    <name evidence="5" type="ORF">FYJ44_13955</name>
</gene>
<dbReference type="PANTHER" id="PTHR44858:SF1">
    <property type="entry name" value="UDP-N-ACETYLGLUCOSAMINE--PEPTIDE N-ACETYLGLUCOSAMINYLTRANSFERASE SPINDLY-RELATED"/>
    <property type="match status" value="1"/>
</dbReference>
<evidence type="ECO:0000256" key="2">
    <source>
        <dbReference type="ARBA" id="ARBA00022803"/>
    </source>
</evidence>
<feature type="repeat" description="TPR" evidence="3">
    <location>
        <begin position="80"/>
        <end position="113"/>
    </location>
</feature>
<keyword evidence="1" id="KW-0677">Repeat</keyword>
<feature type="repeat" description="TPR" evidence="3">
    <location>
        <begin position="216"/>
        <end position="249"/>
    </location>
</feature>
<dbReference type="Pfam" id="PF14559">
    <property type="entry name" value="TPR_19"/>
    <property type="match status" value="1"/>
</dbReference>
<proteinExistence type="predicted"/>
<evidence type="ECO:0000256" key="4">
    <source>
        <dbReference type="SAM" id="SignalP"/>
    </source>
</evidence>
<dbReference type="InterPro" id="IPR011990">
    <property type="entry name" value="TPR-like_helical_dom_sf"/>
</dbReference>